<evidence type="ECO:0008006" key="3">
    <source>
        <dbReference type="Google" id="ProtNLM"/>
    </source>
</evidence>
<dbReference type="OrthoDB" id="1447417at2"/>
<dbReference type="Proteomes" id="UP000244174">
    <property type="component" value="Unassembled WGS sequence"/>
</dbReference>
<dbReference type="AlphaFoldDB" id="A0A2T6AH69"/>
<evidence type="ECO:0000313" key="2">
    <source>
        <dbReference type="Proteomes" id="UP000244174"/>
    </source>
</evidence>
<name>A0A2T6AH69_9FLAO</name>
<sequence>MMTNRYAIPLLILILIASLSCNRKTDKHDPEFRVYNSTNSALTIQMNKQESSTGIEIAEKQTSEYQLLDPGIHNMEVKSSKSLLEHKIGIAAGEKYTCIIYGDPAQSSKINDATFSYKLHNIFEGSENFTKNGFLPSYMVFRDKIKLKKGLSALRAFHAATGMSPVTIKVKDGKSSKSLAKGLAYAKPVLSKHIKSGVKTLEVYWKGAPQPVISREYDFKSEKSYIIIFYNKENKPGIEILEN</sequence>
<dbReference type="PROSITE" id="PS51257">
    <property type="entry name" value="PROKAR_LIPOPROTEIN"/>
    <property type="match status" value="1"/>
</dbReference>
<evidence type="ECO:0000313" key="1">
    <source>
        <dbReference type="EMBL" id="PTX43164.1"/>
    </source>
</evidence>
<dbReference type="RefSeq" id="WP_146167199.1">
    <property type="nucleotide sequence ID" value="NZ_QBKQ01000002.1"/>
</dbReference>
<proteinExistence type="predicted"/>
<comment type="caution">
    <text evidence="1">The sequence shown here is derived from an EMBL/GenBank/DDBJ whole genome shotgun (WGS) entry which is preliminary data.</text>
</comment>
<gene>
    <name evidence="1" type="ORF">C8P64_1690</name>
</gene>
<keyword evidence="2" id="KW-1185">Reference proteome</keyword>
<organism evidence="1 2">
    <name type="scientific">Christiangramia gaetbulicola</name>
    <dbReference type="NCBI Taxonomy" id="703340"/>
    <lineage>
        <taxon>Bacteria</taxon>
        <taxon>Pseudomonadati</taxon>
        <taxon>Bacteroidota</taxon>
        <taxon>Flavobacteriia</taxon>
        <taxon>Flavobacteriales</taxon>
        <taxon>Flavobacteriaceae</taxon>
        <taxon>Christiangramia</taxon>
    </lineage>
</organism>
<accession>A0A2T6AH69</accession>
<protein>
    <recommendedName>
        <fullName evidence="3">DUF4397 domain-containing protein</fullName>
    </recommendedName>
</protein>
<dbReference type="EMBL" id="QBKQ01000002">
    <property type="protein sequence ID" value="PTX43164.1"/>
    <property type="molecule type" value="Genomic_DNA"/>
</dbReference>
<reference evidence="1 2" key="1">
    <citation type="submission" date="2018-04" db="EMBL/GenBank/DDBJ databases">
        <title>Genomic Encyclopedia of Archaeal and Bacterial Type Strains, Phase II (KMG-II): from individual species to whole genera.</title>
        <authorList>
            <person name="Goeker M."/>
        </authorList>
    </citation>
    <scope>NUCLEOTIDE SEQUENCE [LARGE SCALE GENOMIC DNA]</scope>
    <source>
        <strain evidence="1 2">DSM 23082</strain>
    </source>
</reference>